<name>A0A0D9YYN0_9ORYZ</name>
<sequence length="60" mass="6505">MAASAIRQSQISPPTLPLLRRTRHPHAGGAGGADRRSLVAFGFRIDASTNLSAVKHYQMY</sequence>
<dbReference type="Proteomes" id="UP000026961">
    <property type="component" value="Chromosome 2"/>
</dbReference>
<evidence type="ECO:0000256" key="1">
    <source>
        <dbReference type="SAM" id="MobiDB-lite"/>
    </source>
</evidence>
<dbReference type="Gramene" id="OGLUM02G34330.1">
    <property type="protein sequence ID" value="OGLUM02G34330.1"/>
    <property type="gene ID" value="OGLUM02G34330"/>
</dbReference>
<dbReference type="AlphaFoldDB" id="A0A0D9YYN0"/>
<dbReference type="HOGENOM" id="CLU_2945461_0_0_1"/>
<organism evidence="2">
    <name type="scientific">Oryza glumipatula</name>
    <dbReference type="NCBI Taxonomy" id="40148"/>
    <lineage>
        <taxon>Eukaryota</taxon>
        <taxon>Viridiplantae</taxon>
        <taxon>Streptophyta</taxon>
        <taxon>Embryophyta</taxon>
        <taxon>Tracheophyta</taxon>
        <taxon>Spermatophyta</taxon>
        <taxon>Magnoliopsida</taxon>
        <taxon>Liliopsida</taxon>
        <taxon>Poales</taxon>
        <taxon>Poaceae</taxon>
        <taxon>BOP clade</taxon>
        <taxon>Oryzoideae</taxon>
        <taxon>Oryzeae</taxon>
        <taxon>Oryzinae</taxon>
        <taxon>Oryza</taxon>
    </lineage>
</organism>
<keyword evidence="3" id="KW-1185">Reference proteome</keyword>
<evidence type="ECO:0000313" key="3">
    <source>
        <dbReference type="Proteomes" id="UP000026961"/>
    </source>
</evidence>
<feature type="compositionally biased region" description="Polar residues" evidence="1">
    <location>
        <begin position="1"/>
        <end position="13"/>
    </location>
</feature>
<feature type="region of interest" description="Disordered" evidence="1">
    <location>
        <begin position="1"/>
        <end position="34"/>
    </location>
</feature>
<reference evidence="2" key="2">
    <citation type="submission" date="2018-05" db="EMBL/GenBank/DDBJ databases">
        <title>OgluRS3 (Oryza glumaepatula Reference Sequence Version 3).</title>
        <authorList>
            <person name="Zhang J."/>
            <person name="Kudrna D."/>
            <person name="Lee S."/>
            <person name="Talag J."/>
            <person name="Welchert J."/>
            <person name="Wing R.A."/>
        </authorList>
    </citation>
    <scope>NUCLEOTIDE SEQUENCE [LARGE SCALE GENOMIC DNA]</scope>
</reference>
<accession>A0A0D9YYN0</accession>
<evidence type="ECO:0000313" key="2">
    <source>
        <dbReference type="EnsemblPlants" id="OGLUM02G34330.1"/>
    </source>
</evidence>
<proteinExistence type="predicted"/>
<reference evidence="2" key="1">
    <citation type="submission" date="2015-04" db="UniProtKB">
        <authorList>
            <consortium name="EnsemblPlants"/>
        </authorList>
    </citation>
    <scope>IDENTIFICATION</scope>
</reference>
<dbReference type="EnsemblPlants" id="OGLUM02G34330.1">
    <property type="protein sequence ID" value="OGLUM02G34330.1"/>
    <property type="gene ID" value="OGLUM02G34330"/>
</dbReference>
<protein>
    <submittedName>
        <fullName evidence="2">Uncharacterized protein</fullName>
    </submittedName>
</protein>